<keyword evidence="8 9" id="KW-0472">Membrane</keyword>
<feature type="transmembrane region" description="Helical" evidence="9">
    <location>
        <begin position="360"/>
        <end position="382"/>
    </location>
</feature>
<dbReference type="InterPro" id="IPR003445">
    <property type="entry name" value="Cat_transpt"/>
</dbReference>
<dbReference type="PANTHER" id="PTHR32024">
    <property type="entry name" value="TRK SYSTEM POTASSIUM UPTAKE PROTEIN TRKG-RELATED"/>
    <property type="match status" value="1"/>
</dbReference>
<evidence type="ECO:0000256" key="7">
    <source>
        <dbReference type="ARBA" id="ARBA00023065"/>
    </source>
</evidence>
<dbReference type="RefSeq" id="WP_165094719.1">
    <property type="nucleotide sequence ID" value="NZ_CP049056.1"/>
</dbReference>
<keyword evidence="11" id="KW-1185">Reference proteome</keyword>
<evidence type="ECO:0000313" key="11">
    <source>
        <dbReference type="Proteomes" id="UP000503336"/>
    </source>
</evidence>
<sequence length="509" mass="53362">MIWRGFPVFGLVLLAMAALMSIPAIYAVALGDWHIAAGFGYSMAVTAIAGCLLVVAMRRRAENAGAFGEFALLLATLAIAPLAAAAPIAAVMPLLGYEVAYFEMVSMITTTGATVFDRLDEVHRAVILWRAVVAWFGGLVALVMAYAVLAPRNLGGFEVRGDSGRTGAVGRLSGDPVWAGGKPSEAAGGRLARAISAVTPVYAGLTSALAVILLALGHSPLQAVVLSAGVLSTSGVSVEHGPASTASGFFGELVIAVFLVLAATRHSYGGPGRRPFRFDTLPHDPEMRLLFVIVVGLSAWLYLRHWIGVLELDEGGAAAGSLRALWGGFFTVLSFSTTTGYLSADWESARQWSGLDSPSLIFFGLAIMGGGIATTAGGVKLLRAYALFKHGARELERLVRPSSISGAGARKRGLRREGAQIAWIFVMMFLVTLAVAMLVLSLLGMTFENAMSAAVAALSNTGPLFPATTGGSWLTSVTPEGRIVLVVVMVLGRVEILALIAMLNADNWR</sequence>
<dbReference type="KEGG" id="hdh:G5B40_02820"/>
<evidence type="ECO:0000256" key="2">
    <source>
        <dbReference type="ARBA" id="ARBA00009137"/>
    </source>
</evidence>
<evidence type="ECO:0000313" key="10">
    <source>
        <dbReference type="EMBL" id="QIE54461.1"/>
    </source>
</evidence>
<keyword evidence="5 9" id="KW-0812">Transmembrane</keyword>
<dbReference type="GO" id="GO:0005886">
    <property type="term" value="C:plasma membrane"/>
    <property type="evidence" value="ECO:0007669"/>
    <property type="project" value="UniProtKB-SubCell"/>
</dbReference>
<comment type="similarity">
    <text evidence="2">Belongs to the TrkH potassium transport family.</text>
</comment>
<feature type="transmembrane region" description="Helical" evidence="9">
    <location>
        <begin position="289"/>
        <end position="307"/>
    </location>
</feature>
<feature type="transmembrane region" description="Helical" evidence="9">
    <location>
        <begin position="483"/>
        <end position="503"/>
    </location>
</feature>
<feature type="transmembrane region" description="Helical" evidence="9">
    <location>
        <begin position="249"/>
        <end position="268"/>
    </location>
</feature>
<feature type="transmembrane region" description="Helical" evidence="9">
    <location>
        <begin position="421"/>
        <end position="443"/>
    </location>
</feature>
<keyword evidence="3" id="KW-0813">Transport</keyword>
<feature type="transmembrane region" description="Helical" evidence="9">
    <location>
        <begin position="128"/>
        <end position="149"/>
    </location>
</feature>
<dbReference type="GO" id="GO:0008324">
    <property type="term" value="F:monoatomic cation transmembrane transporter activity"/>
    <property type="evidence" value="ECO:0007669"/>
    <property type="project" value="InterPro"/>
</dbReference>
<evidence type="ECO:0000256" key="3">
    <source>
        <dbReference type="ARBA" id="ARBA00022448"/>
    </source>
</evidence>
<keyword evidence="4" id="KW-1003">Cell membrane</keyword>
<accession>A0A7L5BTP7</accession>
<dbReference type="PANTHER" id="PTHR32024:SF2">
    <property type="entry name" value="TRK SYSTEM POTASSIUM UPTAKE PROTEIN TRKG-RELATED"/>
    <property type="match status" value="1"/>
</dbReference>
<evidence type="ECO:0000256" key="6">
    <source>
        <dbReference type="ARBA" id="ARBA00022989"/>
    </source>
</evidence>
<feature type="transmembrane region" description="Helical" evidence="9">
    <location>
        <begin position="70"/>
        <end position="93"/>
    </location>
</feature>
<feature type="transmembrane region" description="Helical" evidence="9">
    <location>
        <begin position="194"/>
        <end position="216"/>
    </location>
</feature>
<dbReference type="AlphaFoldDB" id="A0A7L5BTP7"/>
<protein>
    <submittedName>
        <fullName evidence="10">TrkH family potassium uptake protein</fullName>
    </submittedName>
</protein>
<keyword evidence="6 9" id="KW-1133">Transmembrane helix</keyword>
<dbReference type="EMBL" id="CP049056">
    <property type="protein sequence ID" value="QIE54461.1"/>
    <property type="molecule type" value="Genomic_DNA"/>
</dbReference>
<dbReference type="Proteomes" id="UP000503336">
    <property type="component" value="Chromosome"/>
</dbReference>
<reference evidence="10 11" key="1">
    <citation type="submission" date="2020-02" db="EMBL/GenBank/DDBJ databases">
        <title>complete genome sequence of Rhodobacteraceae bacterium.</title>
        <authorList>
            <person name="Park J."/>
            <person name="Kim Y.-S."/>
            <person name="Kim K.-H."/>
        </authorList>
    </citation>
    <scope>NUCLEOTIDE SEQUENCE [LARGE SCALE GENOMIC DNA]</scope>
    <source>
        <strain evidence="10 11">RR4-56</strain>
    </source>
</reference>
<evidence type="ECO:0000256" key="8">
    <source>
        <dbReference type="ARBA" id="ARBA00023136"/>
    </source>
</evidence>
<name>A0A7L5BTP7_9RHOB</name>
<evidence type="ECO:0000256" key="1">
    <source>
        <dbReference type="ARBA" id="ARBA00004651"/>
    </source>
</evidence>
<proteinExistence type="inferred from homology"/>
<gene>
    <name evidence="10" type="ORF">G5B40_02820</name>
</gene>
<evidence type="ECO:0000256" key="9">
    <source>
        <dbReference type="SAM" id="Phobius"/>
    </source>
</evidence>
<keyword evidence="7" id="KW-0406">Ion transport</keyword>
<feature type="transmembrane region" description="Helical" evidence="9">
    <location>
        <begin position="37"/>
        <end position="58"/>
    </location>
</feature>
<comment type="subcellular location">
    <subcellularLocation>
        <location evidence="1">Cell membrane</location>
        <topology evidence="1">Multi-pass membrane protein</topology>
    </subcellularLocation>
</comment>
<dbReference type="Pfam" id="PF02386">
    <property type="entry name" value="TrkH"/>
    <property type="match status" value="1"/>
</dbReference>
<dbReference type="GO" id="GO:0030001">
    <property type="term" value="P:metal ion transport"/>
    <property type="evidence" value="ECO:0007669"/>
    <property type="project" value="UniProtKB-ARBA"/>
</dbReference>
<evidence type="ECO:0000256" key="4">
    <source>
        <dbReference type="ARBA" id="ARBA00022475"/>
    </source>
</evidence>
<organism evidence="10 11">
    <name type="scientific">Pikeienuella piscinae</name>
    <dbReference type="NCBI Taxonomy" id="2748098"/>
    <lineage>
        <taxon>Bacteria</taxon>
        <taxon>Pseudomonadati</taxon>
        <taxon>Pseudomonadota</taxon>
        <taxon>Alphaproteobacteria</taxon>
        <taxon>Rhodobacterales</taxon>
        <taxon>Paracoccaceae</taxon>
        <taxon>Pikeienuella</taxon>
    </lineage>
</organism>
<evidence type="ECO:0000256" key="5">
    <source>
        <dbReference type="ARBA" id="ARBA00022692"/>
    </source>
</evidence>